<dbReference type="SMART" id="SM00256">
    <property type="entry name" value="FBOX"/>
    <property type="match status" value="1"/>
</dbReference>
<dbReference type="EMBL" id="KZ859058">
    <property type="protein sequence ID" value="RDW23916.1"/>
    <property type="molecule type" value="Genomic_DNA"/>
</dbReference>
<evidence type="ECO:0000259" key="1">
    <source>
        <dbReference type="PROSITE" id="PS50181"/>
    </source>
</evidence>
<reference evidence="2 4" key="1">
    <citation type="journal article" date="2016" name="PLoS ONE">
        <title>Sequence Assembly of Yarrowia lipolytica Strain W29/CLIB89 Shows Transposable Element Diversity.</title>
        <authorList>
            <person name="Magnan C."/>
            <person name="Yu J."/>
            <person name="Chang I."/>
            <person name="Jahn E."/>
            <person name="Kanomata Y."/>
            <person name="Wu J."/>
            <person name="Zeller M."/>
            <person name="Oakes M."/>
            <person name="Baldi P."/>
            <person name="Sandmeyer S."/>
        </authorList>
    </citation>
    <scope>NUCLEOTIDE SEQUENCE [LARGE SCALE GENOMIC DNA]</scope>
    <source>
        <strain evidence="2">CLIB89</strain>
        <strain evidence="4">CLIB89(W29)</strain>
    </source>
</reference>
<dbReference type="EMBL" id="CP017556">
    <property type="protein sequence ID" value="AOW04196.1"/>
    <property type="molecule type" value="Genomic_DNA"/>
</dbReference>
<dbReference type="Proteomes" id="UP000182444">
    <property type="component" value="Chromosome 1D"/>
</dbReference>
<name>A0A1D8NEZ4_YARLL</name>
<evidence type="ECO:0000313" key="5">
    <source>
        <dbReference type="Proteomes" id="UP000256601"/>
    </source>
</evidence>
<evidence type="ECO:0000313" key="3">
    <source>
        <dbReference type="EMBL" id="RDW23916.1"/>
    </source>
</evidence>
<dbReference type="SUPFAM" id="SSF81383">
    <property type="entry name" value="F-box domain"/>
    <property type="match status" value="1"/>
</dbReference>
<dbReference type="VEuPathDB" id="FungiDB:YALI0_D17512g"/>
<dbReference type="AlphaFoldDB" id="A0A1D8NEZ4"/>
<proteinExistence type="predicted"/>
<accession>A0A1D8NEZ4</accession>
<dbReference type="VEuPathDB" id="FungiDB:YALI1_D21501g"/>
<sequence>MLPPELVDILCEHLDIGSLVALSQTSTSWRGAINDTVFKTRLTRICPWFEPHLSRRFSWKECAAVYETRLNGGRIASALELTSCNKFSEPLKIRSGAEQLDNRKLLENPVYTSEHGIQVDLADYVKHLRKRPDYERDDNFTRIISLPDMLIVVWLSSTMCSWVNLCDIRVKMRGDGDGDGDKNVSLKADCSQQLEVHTMPWFQVLGTHVFLVTIEYWNSDRDPRWTLWYVDGGIRKLFQCPGERPQSVVCYDGLFRYFEDNTYHVFQVGLDGTEVRDSTDFFLTALHFWNEQDEVYPRNNYSVIIDENDRPYIVDYDGGTVHSARKDGDVYSSHV</sequence>
<evidence type="ECO:0000313" key="4">
    <source>
        <dbReference type="Proteomes" id="UP000182444"/>
    </source>
</evidence>
<dbReference type="CDD" id="cd09917">
    <property type="entry name" value="F-box_SF"/>
    <property type="match status" value="1"/>
</dbReference>
<dbReference type="InterPro" id="IPR001810">
    <property type="entry name" value="F-box_dom"/>
</dbReference>
<dbReference type="InterPro" id="IPR036047">
    <property type="entry name" value="F-box-like_dom_sf"/>
</dbReference>
<dbReference type="PROSITE" id="PS50181">
    <property type="entry name" value="FBOX"/>
    <property type="match status" value="1"/>
</dbReference>
<dbReference type="Pfam" id="PF00646">
    <property type="entry name" value="F-box"/>
    <property type="match status" value="1"/>
</dbReference>
<organism evidence="2 4">
    <name type="scientific">Yarrowia lipolytica</name>
    <name type="common">Candida lipolytica</name>
    <dbReference type="NCBI Taxonomy" id="4952"/>
    <lineage>
        <taxon>Eukaryota</taxon>
        <taxon>Fungi</taxon>
        <taxon>Dikarya</taxon>
        <taxon>Ascomycota</taxon>
        <taxon>Saccharomycotina</taxon>
        <taxon>Dipodascomycetes</taxon>
        <taxon>Dipodascales</taxon>
        <taxon>Dipodascales incertae sedis</taxon>
        <taxon>Yarrowia</taxon>
    </lineage>
</organism>
<reference evidence="3 5" key="2">
    <citation type="submission" date="2018-07" db="EMBL/GenBank/DDBJ databases">
        <title>Draft Genome Assemblies for Five Robust Yarrowia lipolytica Strains Exhibiting High Lipid Production and Pentose Sugar Utilization and Sugar Alcohol Secretion from Undetoxified Lignocellulosic Biomass Hydrolysates.</title>
        <authorList>
            <consortium name="DOE Joint Genome Institute"/>
            <person name="Walker C."/>
            <person name="Ryu S."/>
            <person name="Na H."/>
            <person name="Zane M."/>
            <person name="LaButti K."/>
            <person name="Lipzen A."/>
            <person name="Haridas S."/>
            <person name="Barry K."/>
            <person name="Grigoriev I.V."/>
            <person name="Quarterman J."/>
            <person name="Slininger P."/>
            <person name="Dien B."/>
            <person name="Trinh C.T."/>
        </authorList>
    </citation>
    <scope>NUCLEOTIDE SEQUENCE [LARGE SCALE GENOMIC DNA]</scope>
    <source>
        <strain evidence="3 5">YB392</strain>
    </source>
</reference>
<feature type="domain" description="F-box" evidence="1">
    <location>
        <begin position="1"/>
        <end position="41"/>
    </location>
</feature>
<protein>
    <recommendedName>
        <fullName evidence="1">F-box domain-containing protein</fullName>
    </recommendedName>
</protein>
<gene>
    <name evidence="3" type="ORF">B0I71DRAFT_135167</name>
    <name evidence="2" type="ORF">YALI1_D21501g</name>
</gene>
<evidence type="ECO:0000313" key="2">
    <source>
        <dbReference type="EMBL" id="AOW04196.1"/>
    </source>
</evidence>
<dbReference type="Proteomes" id="UP000256601">
    <property type="component" value="Unassembled WGS sequence"/>
</dbReference>